<dbReference type="PANTHER" id="PTHR48100:SF1">
    <property type="entry name" value="HISTIDINE PHOSPHATASE FAMILY PROTEIN-RELATED"/>
    <property type="match status" value="1"/>
</dbReference>
<dbReference type="RefSeq" id="WP_343872716.1">
    <property type="nucleotide sequence ID" value="NZ_BAAAIX010000009.1"/>
</dbReference>
<protein>
    <submittedName>
        <fullName evidence="3">Histidine phosphatase family protein</fullName>
    </submittedName>
</protein>
<dbReference type="SMART" id="SM00855">
    <property type="entry name" value="PGAM"/>
    <property type="match status" value="1"/>
</dbReference>
<proteinExistence type="predicted"/>
<dbReference type="PIRSF" id="PIRSF000709">
    <property type="entry name" value="6PFK_2-Ptase"/>
    <property type="match status" value="1"/>
</dbReference>
<dbReference type="Proteomes" id="UP001597326">
    <property type="component" value="Unassembled WGS sequence"/>
</dbReference>
<dbReference type="PROSITE" id="PS00175">
    <property type="entry name" value="PG_MUTASE"/>
    <property type="match status" value="1"/>
</dbReference>
<evidence type="ECO:0000313" key="4">
    <source>
        <dbReference type="Proteomes" id="UP001597326"/>
    </source>
</evidence>
<dbReference type="PANTHER" id="PTHR48100">
    <property type="entry name" value="BROAD-SPECIFICITY PHOSPHATASE YOR283W-RELATED"/>
    <property type="match status" value="1"/>
</dbReference>
<dbReference type="EMBL" id="JBHUFZ010000011">
    <property type="protein sequence ID" value="MFD1889650.1"/>
    <property type="molecule type" value="Genomic_DNA"/>
</dbReference>
<keyword evidence="2" id="KW-0413">Isomerase</keyword>
<dbReference type="InterPro" id="IPR001345">
    <property type="entry name" value="PG/BPGM_mutase_AS"/>
</dbReference>
<keyword evidence="4" id="KW-1185">Reference proteome</keyword>
<reference evidence="4" key="1">
    <citation type="journal article" date="2019" name="Int. J. Syst. Evol. Microbiol.">
        <title>The Global Catalogue of Microorganisms (GCM) 10K type strain sequencing project: providing services to taxonomists for standard genome sequencing and annotation.</title>
        <authorList>
            <consortium name="The Broad Institute Genomics Platform"/>
            <consortium name="The Broad Institute Genome Sequencing Center for Infectious Disease"/>
            <person name="Wu L."/>
            <person name="Ma J."/>
        </authorList>
    </citation>
    <scope>NUCLEOTIDE SEQUENCE [LARGE SCALE GENOMIC DNA]</scope>
    <source>
        <strain evidence="4">CAIM 431</strain>
    </source>
</reference>
<gene>
    <name evidence="3" type="ORF">ACFSCS_05520</name>
</gene>
<dbReference type="InterPro" id="IPR013078">
    <property type="entry name" value="His_Pase_superF_clade-1"/>
</dbReference>
<dbReference type="SUPFAM" id="SSF53254">
    <property type="entry name" value="Phosphoglycerate mutase-like"/>
    <property type="match status" value="1"/>
</dbReference>
<accession>A0ABW4RUW0</accession>
<sequence length="187" mass="20377">MDLLLVRHGQSTWNLERRLQGQTMDVPLTALGQQQARQAADEVARLVPQGTPVLTSDQLRARQSAALLAARLGSRMVETPLLREQGLGRLEGLGLDELVAEPTPPGRHVTEVAWGGGESIEQVHHRCRNLLALLAREHAAADALVLVSHGDLIRCLLNVLDGRGHREMEWPAVANGQVLRRTWGAAG</sequence>
<comment type="caution">
    <text evidence="3">The sequence shown here is derived from an EMBL/GenBank/DDBJ whole genome shotgun (WGS) entry which is preliminary data.</text>
</comment>
<evidence type="ECO:0000256" key="2">
    <source>
        <dbReference type="ARBA" id="ARBA00023235"/>
    </source>
</evidence>
<dbReference type="CDD" id="cd07067">
    <property type="entry name" value="HP_PGM_like"/>
    <property type="match status" value="1"/>
</dbReference>
<name>A0ABW4RUW0_9ACTN</name>
<dbReference type="InterPro" id="IPR029033">
    <property type="entry name" value="His_PPase_superfam"/>
</dbReference>
<dbReference type="Gene3D" id="3.40.50.1240">
    <property type="entry name" value="Phosphoglycerate mutase-like"/>
    <property type="match status" value="1"/>
</dbReference>
<evidence type="ECO:0000256" key="1">
    <source>
        <dbReference type="ARBA" id="ARBA00023152"/>
    </source>
</evidence>
<keyword evidence="1" id="KW-0324">Glycolysis</keyword>
<organism evidence="3 4">
    <name type="scientific">Luteococcus peritonei</name>
    <dbReference type="NCBI Taxonomy" id="88874"/>
    <lineage>
        <taxon>Bacteria</taxon>
        <taxon>Bacillati</taxon>
        <taxon>Actinomycetota</taxon>
        <taxon>Actinomycetes</taxon>
        <taxon>Propionibacteriales</taxon>
        <taxon>Propionibacteriaceae</taxon>
        <taxon>Luteococcus</taxon>
    </lineage>
</organism>
<dbReference type="Pfam" id="PF00300">
    <property type="entry name" value="His_Phos_1"/>
    <property type="match status" value="1"/>
</dbReference>
<evidence type="ECO:0000313" key="3">
    <source>
        <dbReference type="EMBL" id="MFD1889650.1"/>
    </source>
</evidence>
<dbReference type="InterPro" id="IPR050275">
    <property type="entry name" value="PGM_Phosphatase"/>
</dbReference>